<keyword evidence="8" id="KW-1185">Reference proteome</keyword>
<accession>A0A5E4WKB4</accession>
<dbReference type="AlphaFoldDB" id="A0A5E4WKB4"/>
<evidence type="ECO:0000256" key="3">
    <source>
        <dbReference type="ARBA" id="ARBA00023082"/>
    </source>
</evidence>
<evidence type="ECO:0000259" key="6">
    <source>
        <dbReference type="Pfam" id="PF22029"/>
    </source>
</evidence>
<evidence type="ECO:0000313" key="8">
    <source>
        <dbReference type="Proteomes" id="UP000406256"/>
    </source>
</evidence>
<dbReference type="RefSeq" id="WP_150669906.1">
    <property type="nucleotide sequence ID" value="NZ_CABPSB010000012.1"/>
</dbReference>
<dbReference type="EMBL" id="CABPSB010000012">
    <property type="protein sequence ID" value="VVE24573.1"/>
    <property type="molecule type" value="Genomic_DNA"/>
</dbReference>
<evidence type="ECO:0000313" key="7">
    <source>
        <dbReference type="EMBL" id="VVE24573.1"/>
    </source>
</evidence>
<organism evidence="7 8">
    <name type="scientific">Pandoraea anhela</name>
    <dbReference type="NCBI Taxonomy" id="2508295"/>
    <lineage>
        <taxon>Bacteria</taxon>
        <taxon>Pseudomonadati</taxon>
        <taxon>Pseudomonadota</taxon>
        <taxon>Betaproteobacteria</taxon>
        <taxon>Burkholderiales</taxon>
        <taxon>Burkholderiaceae</taxon>
        <taxon>Pandoraea</taxon>
    </lineage>
</organism>
<dbReference type="NCBIfam" id="TIGR02937">
    <property type="entry name" value="sigma70-ECF"/>
    <property type="match status" value="1"/>
</dbReference>
<dbReference type="Gene3D" id="1.10.1740.10">
    <property type="match status" value="1"/>
</dbReference>
<protein>
    <submittedName>
        <fullName evidence="7">RNA polymerase subunit sigma-24</fullName>
    </submittedName>
</protein>
<dbReference type="CDD" id="cd06171">
    <property type="entry name" value="Sigma70_r4"/>
    <property type="match status" value="1"/>
</dbReference>
<dbReference type="GO" id="GO:0016987">
    <property type="term" value="F:sigma factor activity"/>
    <property type="evidence" value="ECO:0007669"/>
    <property type="project" value="UniProtKB-KW"/>
</dbReference>
<dbReference type="InterPro" id="IPR053866">
    <property type="entry name" value="PhyR_sigma2"/>
</dbReference>
<keyword evidence="4" id="KW-0804">Transcription</keyword>
<gene>
    <name evidence="7" type="ORF">PAN31108_03308</name>
</gene>
<dbReference type="Pfam" id="PF22029">
    <property type="entry name" value="PhyR_sigma2"/>
    <property type="match status" value="1"/>
</dbReference>
<dbReference type="SUPFAM" id="SSF88659">
    <property type="entry name" value="Sigma3 and sigma4 domains of RNA polymerase sigma factors"/>
    <property type="match status" value="1"/>
</dbReference>
<keyword evidence="2" id="KW-0805">Transcription regulation</keyword>
<dbReference type="InterPro" id="IPR013249">
    <property type="entry name" value="RNA_pol_sigma70_r4_t2"/>
</dbReference>
<dbReference type="Gene3D" id="1.10.10.10">
    <property type="entry name" value="Winged helix-like DNA-binding domain superfamily/Winged helix DNA-binding domain"/>
    <property type="match status" value="1"/>
</dbReference>
<dbReference type="InterPro" id="IPR039425">
    <property type="entry name" value="RNA_pol_sigma-70-like"/>
</dbReference>
<feature type="domain" description="PhyR sigma2" evidence="6">
    <location>
        <begin position="9"/>
        <end position="61"/>
    </location>
</feature>
<dbReference type="Proteomes" id="UP000406256">
    <property type="component" value="Unassembled WGS sequence"/>
</dbReference>
<sequence>MDIRDQLYDHVPRLRRYARALTGNAELADDLVQDTLERALSRYTMFEAGTDARAWLFTIMHNLFLNQQRRAPAQAAHISLDDTDVAEREVAVPADPARRLEIRDLDEALRHLPAEQRAIVLLVGLEDMSYADVAASLQVPIGTVMSRLSRGRQRLRDLMSGIAPSGHAGQPAKLKVVR</sequence>
<evidence type="ECO:0000256" key="1">
    <source>
        <dbReference type="ARBA" id="ARBA00010641"/>
    </source>
</evidence>
<keyword evidence="3" id="KW-0731">Sigma factor</keyword>
<dbReference type="InterPro" id="IPR036388">
    <property type="entry name" value="WH-like_DNA-bd_sf"/>
</dbReference>
<dbReference type="Pfam" id="PF08281">
    <property type="entry name" value="Sigma70_r4_2"/>
    <property type="match status" value="1"/>
</dbReference>
<dbReference type="InterPro" id="IPR013325">
    <property type="entry name" value="RNA_pol_sigma_r2"/>
</dbReference>
<dbReference type="SUPFAM" id="SSF88946">
    <property type="entry name" value="Sigma2 domain of RNA polymerase sigma factors"/>
    <property type="match status" value="1"/>
</dbReference>
<evidence type="ECO:0000256" key="4">
    <source>
        <dbReference type="ARBA" id="ARBA00023163"/>
    </source>
</evidence>
<dbReference type="PANTHER" id="PTHR43133:SF25">
    <property type="entry name" value="RNA POLYMERASE SIGMA FACTOR RFAY-RELATED"/>
    <property type="match status" value="1"/>
</dbReference>
<evidence type="ECO:0000259" key="5">
    <source>
        <dbReference type="Pfam" id="PF08281"/>
    </source>
</evidence>
<dbReference type="InterPro" id="IPR014284">
    <property type="entry name" value="RNA_pol_sigma-70_dom"/>
</dbReference>
<reference evidence="7 8" key="1">
    <citation type="submission" date="2019-08" db="EMBL/GenBank/DDBJ databases">
        <authorList>
            <person name="Peeters C."/>
        </authorList>
    </citation>
    <scope>NUCLEOTIDE SEQUENCE [LARGE SCALE GENOMIC DNA]</scope>
    <source>
        <strain evidence="7 8">LMG 31108</strain>
    </source>
</reference>
<dbReference type="GO" id="GO:0003677">
    <property type="term" value="F:DNA binding"/>
    <property type="evidence" value="ECO:0007669"/>
    <property type="project" value="InterPro"/>
</dbReference>
<dbReference type="InterPro" id="IPR013324">
    <property type="entry name" value="RNA_pol_sigma_r3/r4-like"/>
</dbReference>
<comment type="similarity">
    <text evidence="1">Belongs to the sigma-70 factor family. ECF subfamily.</text>
</comment>
<dbReference type="GO" id="GO:0006352">
    <property type="term" value="P:DNA-templated transcription initiation"/>
    <property type="evidence" value="ECO:0007669"/>
    <property type="project" value="InterPro"/>
</dbReference>
<proteinExistence type="inferred from homology"/>
<feature type="domain" description="RNA polymerase sigma factor 70 region 4 type 2" evidence="5">
    <location>
        <begin position="103"/>
        <end position="155"/>
    </location>
</feature>
<dbReference type="OrthoDB" id="9797134at2"/>
<dbReference type="PANTHER" id="PTHR43133">
    <property type="entry name" value="RNA POLYMERASE ECF-TYPE SIGMA FACTO"/>
    <property type="match status" value="1"/>
</dbReference>
<name>A0A5E4WKB4_9BURK</name>
<evidence type="ECO:0000256" key="2">
    <source>
        <dbReference type="ARBA" id="ARBA00023015"/>
    </source>
</evidence>